<dbReference type="RefSeq" id="WP_387343245.1">
    <property type="nucleotide sequence ID" value="NZ_JBIAXI010000011.1"/>
</dbReference>
<dbReference type="CDD" id="cd03443">
    <property type="entry name" value="PaaI_thioesterase"/>
    <property type="match status" value="1"/>
</dbReference>
<dbReference type="Pfam" id="PF14539">
    <property type="entry name" value="DUF4442"/>
    <property type="match status" value="1"/>
</dbReference>
<dbReference type="EMBL" id="JBIAXI010000011">
    <property type="protein sequence ID" value="MFF4774986.1"/>
    <property type="molecule type" value="Genomic_DNA"/>
</dbReference>
<reference evidence="1 2" key="1">
    <citation type="submission" date="2024-10" db="EMBL/GenBank/DDBJ databases">
        <title>The Natural Products Discovery Center: Release of the First 8490 Sequenced Strains for Exploring Actinobacteria Biosynthetic Diversity.</title>
        <authorList>
            <person name="Kalkreuter E."/>
            <person name="Kautsar S.A."/>
            <person name="Yang D."/>
            <person name="Bader C.D."/>
            <person name="Teijaro C.N."/>
            <person name="Fluegel L."/>
            <person name="Davis C.M."/>
            <person name="Simpson J.R."/>
            <person name="Lauterbach L."/>
            <person name="Steele A.D."/>
            <person name="Gui C."/>
            <person name="Meng S."/>
            <person name="Li G."/>
            <person name="Viehrig K."/>
            <person name="Ye F."/>
            <person name="Su P."/>
            <person name="Kiefer A.F."/>
            <person name="Nichols A."/>
            <person name="Cepeda A.J."/>
            <person name="Yan W."/>
            <person name="Fan B."/>
            <person name="Jiang Y."/>
            <person name="Adhikari A."/>
            <person name="Zheng C.-J."/>
            <person name="Schuster L."/>
            <person name="Cowan T.M."/>
            <person name="Smanski M.J."/>
            <person name="Chevrette M.G."/>
            <person name="De Carvalho L.P.S."/>
            <person name="Shen B."/>
        </authorList>
    </citation>
    <scope>NUCLEOTIDE SEQUENCE [LARGE SCALE GENOMIC DNA]</scope>
    <source>
        <strain evidence="1 2">NPDC001281</strain>
    </source>
</reference>
<organism evidence="1 2">
    <name type="scientific">Microtetraspora fusca</name>
    <dbReference type="NCBI Taxonomy" id="1997"/>
    <lineage>
        <taxon>Bacteria</taxon>
        <taxon>Bacillati</taxon>
        <taxon>Actinomycetota</taxon>
        <taxon>Actinomycetes</taxon>
        <taxon>Streptosporangiales</taxon>
        <taxon>Streptosporangiaceae</taxon>
        <taxon>Microtetraspora</taxon>
    </lineage>
</organism>
<name>A0ABW6V6Q3_MICFU</name>
<evidence type="ECO:0000313" key="1">
    <source>
        <dbReference type="EMBL" id="MFF4774986.1"/>
    </source>
</evidence>
<sequence length="155" mass="16221">MDIGAFLLDSVPFARLLGISFDSVGTGTAIARLPDRGDLHNHVGGPHAGALFSLAESASGAAMLSAFGDQLSRAVPLTTSAEIRYFKLAKGEVTATATLRADRAEVVALLDEGKRPEFTVAVEIRNADDVVVSEVAFSWTLRPNVRVQAGGDSPA</sequence>
<dbReference type="SUPFAM" id="SSF54637">
    <property type="entry name" value="Thioesterase/thiol ester dehydrase-isomerase"/>
    <property type="match status" value="1"/>
</dbReference>
<evidence type="ECO:0000313" key="2">
    <source>
        <dbReference type="Proteomes" id="UP001602119"/>
    </source>
</evidence>
<comment type="caution">
    <text evidence="1">The sequence shown here is derived from an EMBL/GenBank/DDBJ whole genome shotgun (WGS) entry which is preliminary data.</text>
</comment>
<dbReference type="InterPro" id="IPR029069">
    <property type="entry name" value="HotDog_dom_sf"/>
</dbReference>
<accession>A0ABW6V6Q3</accession>
<dbReference type="InterPro" id="IPR027961">
    <property type="entry name" value="DUF4442"/>
</dbReference>
<gene>
    <name evidence="1" type="ORF">ACFY05_19215</name>
</gene>
<keyword evidence="2" id="KW-1185">Reference proteome</keyword>
<dbReference type="Proteomes" id="UP001602119">
    <property type="component" value="Unassembled WGS sequence"/>
</dbReference>
<proteinExistence type="predicted"/>
<dbReference type="Gene3D" id="3.10.129.10">
    <property type="entry name" value="Hotdog Thioesterase"/>
    <property type="match status" value="1"/>
</dbReference>
<protein>
    <submittedName>
        <fullName evidence="1">DUF4442 domain-containing protein</fullName>
    </submittedName>
</protein>